<evidence type="ECO:0000256" key="5">
    <source>
        <dbReference type="SAM" id="SignalP"/>
    </source>
</evidence>
<feature type="domain" description="Secretin/TonB short N-terminal" evidence="6">
    <location>
        <begin position="70"/>
        <end position="121"/>
    </location>
</feature>
<dbReference type="Gene3D" id="2.170.130.10">
    <property type="entry name" value="TonB-dependent receptor, plug domain"/>
    <property type="match status" value="1"/>
</dbReference>
<dbReference type="InterPro" id="IPR008969">
    <property type="entry name" value="CarboxyPept-like_regulatory"/>
</dbReference>
<evidence type="ECO:0000256" key="3">
    <source>
        <dbReference type="ARBA" id="ARBA00023237"/>
    </source>
</evidence>
<dbReference type="InterPro" id="IPR011662">
    <property type="entry name" value="Secretin/TonB_short_N"/>
</dbReference>
<evidence type="ECO:0000313" key="7">
    <source>
        <dbReference type="EMBL" id="KAB4314317.1"/>
    </source>
</evidence>
<dbReference type="NCBIfam" id="TIGR04057">
    <property type="entry name" value="SusC_RagA_signa"/>
    <property type="match status" value="1"/>
</dbReference>
<evidence type="ECO:0000259" key="6">
    <source>
        <dbReference type="SMART" id="SM00965"/>
    </source>
</evidence>
<sequence length="1151" mass="130003">MRNLDIVNMKNSIKGRKSKILKLFLCFLLLGVSYSFANNNNYSQLKTLSVNVNNKTLREVFQTIEKTSQFVFFYLDDAINLDRKVSIDSKDKKIDEILTELFEGTSCTYRISDRQVFISGKSAAVSAAQQQNARKITGRVTDTKGEPLIGVNVTVDGDTNGSITNMDGLFELRVSKKNAVLKFTYIGFKPSEVRINSSTNIYDVVLEEQVNELEETVIVGYGTQRKISNIGAQSSMKLEDIKTPSASLTTTLAGRLAGVVAVQRTGEPGKDAADIWIRGIATPNTATPLILVDGVERAFNDIDPEDIESLTTLKDASATAVYGVRGANGVIIIKTKPGKIGKPTISADYYESFTRFTKMVDLTDGVSYMKAANEALRNDGLATKFTDSQIQNTILGKDQYLYPNVDWLNEIFNDWGHNRRVNVNVRGGSEKVSYYASVSYFNETGMTVTDKSINTFDSKMKYSRYNFTTNLSIDVTPTTKVEIGAQGYLGEGNYPAISSKDLYNAAMSISPVEYPKMFFINGEAYIPGRSTNNNFNNPYSQATRRGYDNLTKNQIYSNLRITQDLDMLTKGLKLTAMYAFDVYNEIHVHQDRAESTYYFLDTNVPYDLDGQPILQRIYTGTNVLSYKQETSGNKKTYLEASLNYDRAFGDHRVSGLFLFNQQQKLLYPKGTLEDAIPYRMMGIAGRATYSWKDRYFAEFNIGYNGAENFSPKNRYGTFPAYGVGWVISNEKFWEPLSKVVSFLKIRYTDGKVGNSDVSDRRFMYLNQMKENGDYGYKLGPNGTKYSGYETLNMAVDLIWEEARKQDLGIDLKLFNDDLSIIFDIFKERRENILLKRENSIPSFLGYNTSAPYGNIGIVENKGFDATVEYNKRFNKDWTLAIRGNITYNKDKWIEGELPEQRYDWMNQYGQNILGKKGYIAEGLFTQAEIDDMARWESLSQANKATTPKPFASQFGTVKAGDIKYKDLNNDGQIDAYDKTYICRGDVPTMVYGFGFTLGWKNLSLGMMFQGTHDAERIMSGSSIQPFNGGGGSGNLYSNIDDRWTEDNPNQNAFYPRLSYGAETSSNINNFQPSTWWVRDFSFLRLKTMQISYNLPKDWVNKVRLKNAAVYVMGTNLFTLSKFKLWDPELNTDNGASYPNTTSYSVGVNFTF</sequence>
<dbReference type="EMBL" id="WCRY01000012">
    <property type="protein sequence ID" value="KAB4481407.1"/>
    <property type="molecule type" value="Genomic_DNA"/>
</dbReference>
<dbReference type="Gene3D" id="2.60.40.1120">
    <property type="entry name" value="Carboxypeptidase-like, regulatory domain"/>
    <property type="match status" value="1"/>
</dbReference>
<feature type="signal peptide" evidence="5">
    <location>
        <begin position="1"/>
        <end position="37"/>
    </location>
</feature>
<evidence type="ECO:0000256" key="4">
    <source>
        <dbReference type="PROSITE-ProRule" id="PRU01360"/>
    </source>
</evidence>
<dbReference type="PROSITE" id="PS52016">
    <property type="entry name" value="TONB_DEPENDENT_REC_3"/>
    <property type="match status" value="1"/>
</dbReference>
<dbReference type="KEGG" id="btho:Btheta7330_04779"/>
<accession>A0A0P0FTX9</accession>
<dbReference type="EMBL" id="QROV01000003">
    <property type="protein sequence ID" value="RHL63581.1"/>
    <property type="molecule type" value="Genomic_DNA"/>
</dbReference>
<dbReference type="SUPFAM" id="SSF56935">
    <property type="entry name" value="Porins"/>
    <property type="match status" value="1"/>
</dbReference>
<proteinExistence type="inferred from homology"/>
<dbReference type="Pfam" id="PF13715">
    <property type="entry name" value="CarbopepD_reg_2"/>
    <property type="match status" value="1"/>
</dbReference>
<name>A0A0P0FTX9_BACT4</name>
<evidence type="ECO:0000256" key="2">
    <source>
        <dbReference type="ARBA" id="ARBA00023136"/>
    </source>
</evidence>
<dbReference type="NCBIfam" id="TIGR04056">
    <property type="entry name" value="OMP_RagA_SusC"/>
    <property type="match status" value="1"/>
</dbReference>
<dbReference type="InterPro" id="IPR012910">
    <property type="entry name" value="Plug_dom"/>
</dbReference>
<comment type="similarity">
    <text evidence="4">Belongs to the TonB-dependent receptor family.</text>
</comment>
<evidence type="ECO:0000313" key="14">
    <source>
        <dbReference type="Proteomes" id="UP000440614"/>
    </source>
</evidence>
<dbReference type="AlphaFoldDB" id="A0A0P0FTX9"/>
<dbReference type="GO" id="GO:0009279">
    <property type="term" value="C:cell outer membrane"/>
    <property type="evidence" value="ECO:0007669"/>
    <property type="project" value="UniProtKB-SubCell"/>
</dbReference>
<evidence type="ECO:0000256" key="1">
    <source>
        <dbReference type="ARBA" id="ARBA00022448"/>
    </source>
</evidence>
<dbReference type="InterPro" id="IPR039426">
    <property type="entry name" value="TonB-dep_rcpt-like"/>
</dbReference>
<gene>
    <name evidence="10" type="ORF">DW011_02950</name>
    <name evidence="9" type="ORF">DW780_02010</name>
    <name evidence="8" type="ORF">GAN91_14100</name>
    <name evidence="7" type="ORF">GAO51_08115</name>
</gene>
<reference evidence="11 12" key="1">
    <citation type="submission" date="2018-08" db="EMBL/GenBank/DDBJ databases">
        <title>A genome reference for cultivated species of the human gut microbiota.</title>
        <authorList>
            <person name="Zou Y."/>
            <person name="Xue W."/>
            <person name="Luo G."/>
        </authorList>
    </citation>
    <scope>NUCLEOTIDE SEQUENCE [LARGE SCALE GENOMIC DNA]</scope>
    <source>
        <strain evidence="10 11">AF37-12</strain>
        <strain evidence="9 12">AM30-26</strain>
    </source>
</reference>
<protein>
    <submittedName>
        <fullName evidence="9">SusC/RagA family TonB-linked outer membrane protein</fullName>
    </submittedName>
    <submittedName>
        <fullName evidence="7">TonB-dependent receptor</fullName>
    </submittedName>
</protein>
<organism evidence="9 12">
    <name type="scientific">Bacteroides thetaiotaomicron</name>
    <dbReference type="NCBI Taxonomy" id="818"/>
    <lineage>
        <taxon>Bacteria</taxon>
        <taxon>Pseudomonadati</taxon>
        <taxon>Bacteroidota</taxon>
        <taxon>Bacteroidia</taxon>
        <taxon>Bacteroidales</taxon>
        <taxon>Bacteroidaceae</taxon>
        <taxon>Bacteroides</taxon>
    </lineage>
</organism>
<dbReference type="Pfam" id="PF07715">
    <property type="entry name" value="Plug"/>
    <property type="match status" value="1"/>
</dbReference>
<keyword evidence="7" id="KW-0675">Receptor</keyword>
<evidence type="ECO:0000313" key="13">
    <source>
        <dbReference type="Proteomes" id="UP000436858"/>
    </source>
</evidence>
<comment type="subcellular location">
    <subcellularLocation>
        <location evidence="4">Cell outer membrane</location>
        <topology evidence="4">Multi-pass membrane protein</topology>
    </subcellularLocation>
</comment>
<dbReference type="Proteomes" id="UP000440614">
    <property type="component" value="Unassembled WGS sequence"/>
</dbReference>
<dbReference type="FunFam" id="2.170.130.10:FF:000003">
    <property type="entry name" value="SusC/RagA family TonB-linked outer membrane protein"/>
    <property type="match status" value="1"/>
</dbReference>
<dbReference type="FunFam" id="2.60.40.1120:FF:000003">
    <property type="entry name" value="Outer membrane protein Omp121"/>
    <property type="match status" value="1"/>
</dbReference>
<keyword evidence="1 4" id="KW-0813">Transport</keyword>
<dbReference type="Proteomes" id="UP000436858">
    <property type="component" value="Unassembled WGS sequence"/>
</dbReference>
<evidence type="ECO:0000313" key="10">
    <source>
        <dbReference type="EMBL" id="RHL63581.1"/>
    </source>
</evidence>
<dbReference type="InterPro" id="IPR023997">
    <property type="entry name" value="TonB-dep_OMP_SusC/RagA_CS"/>
</dbReference>
<dbReference type="InterPro" id="IPR023996">
    <property type="entry name" value="TonB-dep_OMP_SusC/RagA"/>
</dbReference>
<keyword evidence="5" id="KW-0732">Signal</keyword>
<keyword evidence="4" id="KW-0812">Transmembrane</keyword>
<dbReference type="Proteomes" id="UP000284785">
    <property type="component" value="Unassembled WGS sequence"/>
</dbReference>
<evidence type="ECO:0000313" key="8">
    <source>
        <dbReference type="EMBL" id="KAB4481407.1"/>
    </source>
</evidence>
<evidence type="ECO:0000313" key="9">
    <source>
        <dbReference type="EMBL" id="RHD90766.1"/>
    </source>
</evidence>
<dbReference type="EMBL" id="QSJP01000002">
    <property type="protein sequence ID" value="RHD90766.1"/>
    <property type="molecule type" value="Genomic_DNA"/>
</dbReference>
<dbReference type="EMBL" id="WCSY01000006">
    <property type="protein sequence ID" value="KAB4314317.1"/>
    <property type="molecule type" value="Genomic_DNA"/>
</dbReference>
<evidence type="ECO:0000313" key="12">
    <source>
        <dbReference type="Proteomes" id="UP000284785"/>
    </source>
</evidence>
<evidence type="ECO:0000313" key="11">
    <source>
        <dbReference type="Proteomes" id="UP000283616"/>
    </source>
</evidence>
<dbReference type="SUPFAM" id="SSF49464">
    <property type="entry name" value="Carboxypeptidase regulatory domain-like"/>
    <property type="match status" value="1"/>
</dbReference>
<keyword evidence="4" id="KW-1134">Transmembrane beta strand</keyword>
<dbReference type="InterPro" id="IPR037066">
    <property type="entry name" value="Plug_dom_sf"/>
</dbReference>
<dbReference type="Pfam" id="PF07660">
    <property type="entry name" value="STN"/>
    <property type="match status" value="1"/>
</dbReference>
<dbReference type="SMART" id="SM00965">
    <property type="entry name" value="STN"/>
    <property type="match status" value="1"/>
</dbReference>
<feature type="chain" id="PRO_5014519569" evidence="5">
    <location>
        <begin position="38"/>
        <end position="1151"/>
    </location>
</feature>
<keyword evidence="3 4" id="KW-0998">Cell outer membrane</keyword>
<reference evidence="13 14" key="2">
    <citation type="journal article" date="2019" name="Nat. Med.">
        <title>A library of human gut bacterial isolates paired with longitudinal multiomics data enables mechanistic microbiome research.</title>
        <authorList>
            <person name="Poyet M."/>
            <person name="Groussin M."/>
            <person name="Gibbons S.M."/>
            <person name="Avila-Pacheco J."/>
            <person name="Jiang X."/>
            <person name="Kearney S.M."/>
            <person name="Perrotta A.R."/>
            <person name="Berdy B."/>
            <person name="Zhao S."/>
            <person name="Lieberman T.D."/>
            <person name="Swanson P.K."/>
            <person name="Smith M."/>
            <person name="Roesemann S."/>
            <person name="Alexander J.E."/>
            <person name="Rich S.A."/>
            <person name="Livny J."/>
            <person name="Vlamakis H."/>
            <person name="Clish C."/>
            <person name="Bullock K."/>
            <person name="Deik A."/>
            <person name="Scott J."/>
            <person name="Pierce K.A."/>
            <person name="Xavier R.J."/>
            <person name="Alm E.J."/>
        </authorList>
    </citation>
    <scope>NUCLEOTIDE SEQUENCE [LARGE SCALE GENOMIC DNA]</scope>
    <source>
        <strain evidence="8 13">BIOML-A162</strain>
        <strain evidence="7 14">BIOML-A188</strain>
    </source>
</reference>
<dbReference type="Proteomes" id="UP000283616">
    <property type="component" value="Unassembled WGS sequence"/>
</dbReference>
<keyword evidence="2 4" id="KW-0472">Membrane</keyword>
<comment type="caution">
    <text evidence="9">The sequence shown here is derived from an EMBL/GenBank/DDBJ whole genome shotgun (WGS) entry which is preliminary data.</text>
</comment>